<keyword evidence="3" id="KW-0963">Cytoplasm</keyword>
<gene>
    <name evidence="3" type="primary">ureD</name>
    <name evidence="4" type="ORF">DI609_09480</name>
</gene>
<evidence type="ECO:0000313" key="5">
    <source>
        <dbReference type="Proteomes" id="UP000249451"/>
    </source>
</evidence>
<protein>
    <recommendedName>
        <fullName evidence="3">Urease accessory protein UreD</fullName>
    </recommendedName>
</protein>
<dbReference type="EMBL" id="QFNY01000242">
    <property type="protein sequence ID" value="PZO98925.1"/>
    <property type="molecule type" value="Genomic_DNA"/>
</dbReference>
<name>A0A2W5CVE4_9CORY</name>
<organism evidence="4 5">
    <name type="scientific">Corynebacterium urealyticum</name>
    <dbReference type="NCBI Taxonomy" id="43771"/>
    <lineage>
        <taxon>Bacteria</taxon>
        <taxon>Bacillati</taxon>
        <taxon>Actinomycetota</taxon>
        <taxon>Actinomycetes</taxon>
        <taxon>Mycobacteriales</taxon>
        <taxon>Corynebacteriaceae</taxon>
        <taxon>Corynebacterium</taxon>
    </lineage>
</organism>
<keyword evidence="3" id="KW-0996">Nickel insertion</keyword>
<comment type="subunit">
    <text evidence="3">UreD, UreF and UreG form a complex that acts as a GTP-hydrolysis-dependent molecular chaperone, activating the urease apoprotein by helping to assemble the nickel containing metallocenter of UreC. The UreE protein probably delivers the nickel.</text>
</comment>
<evidence type="ECO:0000313" key="4">
    <source>
        <dbReference type="EMBL" id="PZO98925.1"/>
    </source>
</evidence>
<dbReference type="Proteomes" id="UP000249451">
    <property type="component" value="Unassembled WGS sequence"/>
</dbReference>
<dbReference type="Pfam" id="PF01774">
    <property type="entry name" value="UreD"/>
    <property type="match status" value="1"/>
</dbReference>
<evidence type="ECO:0000256" key="2">
    <source>
        <dbReference type="ARBA" id="ARBA00023186"/>
    </source>
</evidence>
<dbReference type="AlphaFoldDB" id="A0A2W5CVE4"/>
<comment type="similarity">
    <text evidence="1 3">Belongs to the UreD family.</text>
</comment>
<comment type="caution">
    <text evidence="4">The sequence shown here is derived from an EMBL/GenBank/DDBJ whole genome shotgun (WGS) entry which is preliminary data.</text>
</comment>
<evidence type="ECO:0000256" key="3">
    <source>
        <dbReference type="HAMAP-Rule" id="MF_01384"/>
    </source>
</evidence>
<dbReference type="GO" id="GO:0016151">
    <property type="term" value="F:nickel cation binding"/>
    <property type="evidence" value="ECO:0007669"/>
    <property type="project" value="UniProtKB-UniRule"/>
</dbReference>
<keyword evidence="2 3" id="KW-0143">Chaperone</keyword>
<comment type="subcellular location">
    <subcellularLocation>
        <location evidence="3">Cytoplasm</location>
    </subcellularLocation>
</comment>
<dbReference type="PANTHER" id="PTHR33643">
    <property type="entry name" value="UREASE ACCESSORY PROTEIN D"/>
    <property type="match status" value="1"/>
</dbReference>
<sequence>MKASPFIDTPPKRYHSLRDPIGRLDLHIAQRDGKSYSKRQYYHNALRVIRPHYLDDSGQVYFQIVNPGGGYLRGDDYHITVRVDEGASLLLSDQSATKVYKTPEDRSLQDVHVVLGEDAVFEYLPDQLIAYEDASYAQFMNVQMDSSASLVTAEIVTPGWSPDGTRFKFQDVRLHTTVEVDGKLAVLDNLLILPGSSEFTEDSILYMEDQTHVGSLLAVDRRIDAELLGELREYLAGLEFKETVRFGVTLIDGPGLALRSLGTLTEDLYLLNTEVANFLRAKFRGQPRLHLRKY</sequence>
<proteinExistence type="inferred from homology"/>
<dbReference type="GO" id="GO:0005737">
    <property type="term" value="C:cytoplasm"/>
    <property type="evidence" value="ECO:0007669"/>
    <property type="project" value="UniProtKB-SubCell"/>
</dbReference>
<dbReference type="PANTHER" id="PTHR33643:SF1">
    <property type="entry name" value="UREASE ACCESSORY PROTEIN D"/>
    <property type="match status" value="1"/>
</dbReference>
<dbReference type="InterPro" id="IPR002669">
    <property type="entry name" value="UreD"/>
</dbReference>
<reference evidence="4 5" key="1">
    <citation type="submission" date="2017-11" db="EMBL/GenBank/DDBJ databases">
        <title>Infants hospitalized years apart are colonized by the same room-sourced microbial strains.</title>
        <authorList>
            <person name="Brooks B."/>
            <person name="Olm M.R."/>
            <person name="Firek B.A."/>
            <person name="Baker R."/>
            <person name="Thomas B.C."/>
            <person name="Morowitz M.J."/>
            <person name="Banfield J.F."/>
        </authorList>
    </citation>
    <scope>NUCLEOTIDE SEQUENCE [LARGE SCALE GENOMIC DNA]</scope>
    <source>
        <strain evidence="4">S2_012_000_R3_87</strain>
    </source>
</reference>
<dbReference type="HAMAP" id="MF_01384">
    <property type="entry name" value="UreD"/>
    <property type="match status" value="1"/>
</dbReference>
<comment type="function">
    <text evidence="3">Required for maturation of urease via the functional incorporation of the urease nickel metallocenter.</text>
</comment>
<evidence type="ECO:0000256" key="1">
    <source>
        <dbReference type="ARBA" id="ARBA00007177"/>
    </source>
</evidence>
<accession>A0A2W5CVE4</accession>